<reference evidence="1" key="1">
    <citation type="submission" date="2022-04" db="EMBL/GenBank/DDBJ databases">
        <title>Chromosome-scale genome assembly of Holotrichia oblita Faldermann.</title>
        <authorList>
            <person name="Rongchong L."/>
        </authorList>
    </citation>
    <scope>NUCLEOTIDE SEQUENCE</scope>
    <source>
        <strain evidence="1">81SQS9</strain>
    </source>
</reference>
<comment type="caution">
    <text evidence="1">The sequence shown here is derived from an EMBL/GenBank/DDBJ whole genome shotgun (WGS) entry which is preliminary data.</text>
</comment>
<dbReference type="Proteomes" id="UP001056778">
    <property type="component" value="Chromosome 2"/>
</dbReference>
<accession>A0ACB9TMJ4</accession>
<organism evidence="1 2">
    <name type="scientific">Holotrichia oblita</name>
    <name type="common">Chafer beetle</name>
    <dbReference type="NCBI Taxonomy" id="644536"/>
    <lineage>
        <taxon>Eukaryota</taxon>
        <taxon>Metazoa</taxon>
        <taxon>Ecdysozoa</taxon>
        <taxon>Arthropoda</taxon>
        <taxon>Hexapoda</taxon>
        <taxon>Insecta</taxon>
        <taxon>Pterygota</taxon>
        <taxon>Neoptera</taxon>
        <taxon>Endopterygota</taxon>
        <taxon>Coleoptera</taxon>
        <taxon>Polyphaga</taxon>
        <taxon>Scarabaeiformia</taxon>
        <taxon>Scarabaeidae</taxon>
        <taxon>Melolonthinae</taxon>
        <taxon>Holotrichia</taxon>
    </lineage>
</organism>
<sequence>MSSNYFVFSDFSCWEIKAPDQNKTDYSTTKIQIHIETSDKNVKFEEDNNLRIHTDNQQVMLETDRNTYKMGDTVKMRLIAFDFDLKPIPNYKISTLTVRSPYPTNAIVKEWENISTDLGLAHIEFQLAPDTPEGYWSIQADGLYAGFEVKKYILPRFQAIINGPDQIYNDSKSTSYTVCGKYSYGRNIKGVALLAAKIRHGYPEEPTNFSQVKDLKGGCAKFELFSEDLGLNNERTWSVDLTASVTEDGTEQVESISKYVYISRRSYSYRWNYKNSYMKPKLLYKGEFSLDNGKLPVATPTVEMCYKLTSDESKTCSNLTLDSNNHLDFIIPPLKNVSDHSKVEIEARVFDFPLGDIKPSQTINLWHSKSKNGIQIINPKKDAVNCQSSLSFTVLYNSGRFKDEEEVTFKYILTSRGDILNTGAIINKPKKEQLNLNKFENVIGKESYEAEANPVDQFDLELKLDKRIYTSAKLVIYYDYDNEVISDTMDIDVEAEWSEKSLYPGEVGTLDIETEKDSLCSVSSIDKASTFLGSSNRIDTNNVVGRFNRYFYNYALNCIKPKKEVNKTEGATTALAGVAYAMHSVALSGAPAPAAPSTTHIPASLEKTGTIEDSGASVDNRGSAVRSFFPETWLWDLIPVREGKVKVERKLPDSITNWEGSVVCMSENEGIGISDKIEIQGFKPFFVDVLLPYSIKRNKEILHLPIPVFNYLNHSLPIRVTLETSKDIVLVDGQDKNSFTMCLEAEDSYTHNYRIKATKLGNLDITVSADSNPAYAENCAPKSIIQRR</sequence>
<evidence type="ECO:0000313" key="2">
    <source>
        <dbReference type="Proteomes" id="UP001056778"/>
    </source>
</evidence>
<name>A0ACB9TMJ4_HOLOL</name>
<dbReference type="EMBL" id="CM043016">
    <property type="protein sequence ID" value="KAI4467983.1"/>
    <property type="molecule type" value="Genomic_DNA"/>
</dbReference>
<proteinExistence type="predicted"/>
<keyword evidence="2" id="KW-1185">Reference proteome</keyword>
<protein>
    <submittedName>
        <fullName evidence="1">Macroglobulin / complement</fullName>
    </submittedName>
</protein>
<evidence type="ECO:0000313" key="1">
    <source>
        <dbReference type="EMBL" id="KAI4467983.1"/>
    </source>
</evidence>
<gene>
    <name evidence="1" type="ORF">MML48_2g00000367</name>
</gene>